<name>A0A8C4RDE7_ERPCA</name>
<evidence type="ECO:0000256" key="9">
    <source>
        <dbReference type="SAM" id="MobiDB-lite"/>
    </source>
</evidence>
<dbReference type="Proteomes" id="UP000694620">
    <property type="component" value="Chromosome 1"/>
</dbReference>
<evidence type="ECO:0000259" key="11">
    <source>
        <dbReference type="PROSITE" id="PS50157"/>
    </source>
</evidence>
<dbReference type="Gene3D" id="3.30.160.60">
    <property type="entry name" value="Classic Zinc Finger"/>
    <property type="match status" value="2"/>
</dbReference>
<reference evidence="12" key="3">
    <citation type="submission" date="2025-09" db="UniProtKB">
        <authorList>
            <consortium name="Ensembl"/>
        </authorList>
    </citation>
    <scope>IDENTIFICATION</scope>
</reference>
<evidence type="ECO:0000256" key="1">
    <source>
        <dbReference type="ARBA" id="ARBA00004123"/>
    </source>
</evidence>
<dbReference type="SMART" id="SM00355">
    <property type="entry name" value="ZnF_C2H2"/>
    <property type="match status" value="6"/>
</dbReference>
<dbReference type="SUPFAM" id="SSF54695">
    <property type="entry name" value="POZ domain"/>
    <property type="match status" value="1"/>
</dbReference>
<proteinExistence type="predicted"/>
<dbReference type="SMART" id="SM00225">
    <property type="entry name" value="BTB"/>
    <property type="match status" value="1"/>
</dbReference>
<keyword evidence="5" id="KW-0862">Zinc</keyword>
<feature type="region of interest" description="Disordered" evidence="9">
    <location>
        <begin position="380"/>
        <end position="410"/>
    </location>
</feature>
<dbReference type="InterPro" id="IPR000210">
    <property type="entry name" value="BTB/POZ_dom"/>
</dbReference>
<dbReference type="SUPFAM" id="SSF57667">
    <property type="entry name" value="beta-beta-alpha zinc fingers"/>
    <property type="match status" value="1"/>
</dbReference>
<evidence type="ECO:0000256" key="6">
    <source>
        <dbReference type="ARBA" id="ARBA00023125"/>
    </source>
</evidence>
<dbReference type="Ensembl" id="ENSECRT00000000076.1">
    <property type="protein sequence ID" value="ENSECRP00000000072.1"/>
    <property type="gene ID" value="ENSECRG00000000052.1"/>
</dbReference>
<keyword evidence="13" id="KW-1185">Reference proteome</keyword>
<dbReference type="GO" id="GO:0008270">
    <property type="term" value="F:zinc ion binding"/>
    <property type="evidence" value="ECO:0007669"/>
    <property type="project" value="UniProtKB-KW"/>
</dbReference>
<keyword evidence="2" id="KW-0479">Metal-binding</keyword>
<dbReference type="FunFam" id="3.30.160.60:FF:000045">
    <property type="entry name" value="ZFP69 zinc finger protein B"/>
    <property type="match status" value="1"/>
</dbReference>
<evidence type="ECO:0000256" key="5">
    <source>
        <dbReference type="ARBA" id="ARBA00022833"/>
    </source>
</evidence>
<organism evidence="12 13">
    <name type="scientific">Erpetoichthys calabaricus</name>
    <name type="common">Rope fish</name>
    <name type="synonym">Calamoichthys calabaricus</name>
    <dbReference type="NCBI Taxonomy" id="27687"/>
    <lineage>
        <taxon>Eukaryota</taxon>
        <taxon>Metazoa</taxon>
        <taxon>Chordata</taxon>
        <taxon>Craniata</taxon>
        <taxon>Vertebrata</taxon>
        <taxon>Euteleostomi</taxon>
        <taxon>Actinopterygii</taxon>
        <taxon>Polypteriformes</taxon>
        <taxon>Polypteridae</taxon>
        <taxon>Erpetoichthys</taxon>
    </lineage>
</organism>
<dbReference type="AlphaFoldDB" id="A0A8C4RDE7"/>
<dbReference type="PROSITE" id="PS00028">
    <property type="entry name" value="ZINC_FINGER_C2H2_1"/>
    <property type="match status" value="2"/>
</dbReference>
<keyword evidence="7" id="KW-0539">Nucleus</keyword>
<evidence type="ECO:0000313" key="13">
    <source>
        <dbReference type="Proteomes" id="UP000694620"/>
    </source>
</evidence>
<dbReference type="PROSITE" id="PS50097">
    <property type="entry name" value="BTB"/>
    <property type="match status" value="1"/>
</dbReference>
<dbReference type="Pfam" id="PF00096">
    <property type="entry name" value="zf-C2H2"/>
    <property type="match status" value="3"/>
</dbReference>
<dbReference type="Pfam" id="PF00651">
    <property type="entry name" value="BTB"/>
    <property type="match status" value="1"/>
</dbReference>
<protein>
    <submittedName>
        <fullName evidence="12">Zinc finger and BTB domain-containing protein 1-like</fullName>
    </submittedName>
</protein>
<sequence length="589" mass="66944">MTTAGDPYSHSQHVLQQLSAQLEFGFLCDVIVRIGEVYFRAHRVVLAACCAYFHKLFVNQPNLASCPQISYTLNPEHVRPEHFDVILQMMYKGVPHTKPIRNELPGLHAAMSFLEFYNIPEFLHTSNAKVSSALLYGVETFDVQEVDTSDKGESGEKDDIEWKPAYLCSLDGFHMAKVKSHKTEKKVESPLEIVEEMLEKDCLYSQCSSRLSPTNMLRPHPGEARCISSAALKEEPRESSSFLEVHGIKVVQINTESEAESQKPIRQPVSSSTNQIQEDPLQCETNLTTKSAKKLEEFHQLKSEKSELAWNERNVSLTAEPGQSQSASTSICSEFTSSPSISKLTESSVFAFAHKSPSTFPCSRCEMSFNTPLALDDHLNNCGRERPSRQRRIPSRLRQSPSPPVLKRNSTLKDPYSVEVELEDFSSFQTWNSSRGKLSCKTCGKVFKRPKMFQLHNIRCSERPADLGQSRPEVRNHICNVCGKAFLQRGHLTEHEATHSNIRRFSCSTCGKKFIRNRELKIHEARHEGQATYHCQFCGHASYRKSGHYHHLVTHLAKPQVICQTCFHICDTPMLLKEHELEHRHTCER</sequence>
<dbReference type="GO" id="GO:0005634">
    <property type="term" value="C:nucleus"/>
    <property type="evidence" value="ECO:0007669"/>
    <property type="project" value="UniProtKB-SubCell"/>
</dbReference>
<dbReference type="GeneTree" id="ENSGT00940000157501"/>
<comment type="subcellular location">
    <subcellularLocation>
        <location evidence="1">Nucleus</location>
    </subcellularLocation>
</comment>
<gene>
    <name evidence="12" type="primary">LOC114645246</name>
</gene>
<evidence type="ECO:0000313" key="12">
    <source>
        <dbReference type="Ensembl" id="ENSECRP00000000072.1"/>
    </source>
</evidence>
<dbReference type="InterPro" id="IPR011333">
    <property type="entry name" value="SKP1/BTB/POZ_sf"/>
</dbReference>
<evidence type="ECO:0000256" key="2">
    <source>
        <dbReference type="ARBA" id="ARBA00022723"/>
    </source>
</evidence>
<dbReference type="GO" id="GO:0003677">
    <property type="term" value="F:DNA binding"/>
    <property type="evidence" value="ECO:0007669"/>
    <property type="project" value="UniProtKB-KW"/>
</dbReference>
<accession>A0A8C4RDE7</accession>
<dbReference type="InterPro" id="IPR013087">
    <property type="entry name" value="Znf_C2H2_type"/>
</dbReference>
<feature type="domain" description="C2H2-type" evidence="11">
    <location>
        <begin position="477"/>
        <end position="504"/>
    </location>
</feature>
<dbReference type="GO" id="GO:0000981">
    <property type="term" value="F:DNA-binding transcription factor activity, RNA polymerase II-specific"/>
    <property type="evidence" value="ECO:0007669"/>
    <property type="project" value="TreeGrafter"/>
</dbReference>
<dbReference type="PANTHER" id="PTHR24394">
    <property type="entry name" value="ZINC FINGER PROTEIN"/>
    <property type="match status" value="1"/>
</dbReference>
<feature type="region of interest" description="Disordered" evidence="9">
    <location>
        <begin position="256"/>
        <end position="276"/>
    </location>
</feature>
<evidence type="ECO:0000256" key="7">
    <source>
        <dbReference type="ARBA" id="ARBA00023242"/>
    </source>
</evidence>
<keyword evidence="4 8" id="KW-0863">Zinc-finger</keyword>
<reference evidence="12" key="2">
    <citation type="submission" date="2025-08" db="UniProtKB">
        <authorList>
            <consortium name="Ensembl"/>
        </authorList>
    </citation>
    <scope>IDENTIFICATION</scope>
</reference>
<reference evidence="12" key="1">
    <citation type="submission" date="2021-06" db="EMBL/GenBank/DDBJ databases">
        <authorList>
            <consortium name="Wellcome Sanger Institute Data Sharing"/>
        </authorList>
    </citation>
    <scope>NUCLEOTIDE SEQUENCE [LARGE SCALE GENOMIC DNA]</scope>
</reference>
<evidence type="ECO:0000256" key="8">
    <source>
        <dbReference type="PROSITE-ProRule" id="PRU00042"/>
    </source>
</evidence>
<keyword evidence="3" id="KW-0677">Repeat</keyword>
<feature type="domain" description="BTB" evidence="10">
    <location>
        <begin position="28"/>
        <end position="93"/>
    </location>
</feature>
<evidence type="ECO:0000256" key="4">
    <source>
        <dbReference type="ARBA" id="ARBA00022771"/>
    </source>
</evidence>
<evidence type="ECO:0000259" key="10">
    <source>
        <dbReference type="PROSITE" id="PS50097"/>
    </source>
</evidence>
<dbReference type="Gene3D" id="3.30.710.10">
    <property type="entry name" value="Potassium Channel Kv1.1, Chain A"/>
    <property type="match status" value="1"/>
</dbReference>
<feature type="domain" description="C2H2-type" evidence="11">
    <location>
        <begin position="505"/>
        <end position="532"/>
    </location>
</feature>
<dbReference type="PROSITE" id="PS50157">
    <property type="entry name" value="ZINC_FINGER_C2H2_2"/>
    <property type="match status" value="3"/>
</dbReference>
<dbReference type="InterPro" id="IPR036236">
    <property type="entry name" value="Znf_C2H2_sf"/>
</dbReference>
<feature type="domain" description="C2H2-type" evidence="11">
    <location>
        <begin position="360"/>
        <end position="387"/>
    </location>
</feature>
<dbReference type="PANTHER" id="PTHR24394:SF42">
    <property type="entry name" value="ZINC FINGER AND BTB DOMAIN CONTAINING 1"/>
    <property type="match status" value="1"/>
</dbReference>
<keyword evidence="6" id="KW-0238">DNA-binding</keyword>
<evidence type="ECO:0000256" key="3">
    <source>
        <dbReference type="ARBA" id="ARBA00022737"/>
    </source>
</evidence>